<dbReference type="SUPFAM" id="SSF81653">
    <property type="entry name" value="Calcium ATPase, transduction domain A"/>
    <property type="match status" value="1"/>
</dbReference>
<feature type="active site" description="4-aspartylphosphate intermediate" evidence="16">
    <location>
        <position position="315"/>
    </location>
</feature>
<evidence type="ECO:0000256" key="5">
    <source>
        <dbReference type="ARBA" id="ARBA00022553"/>
    </source>
</evidence>
<keyword evidence="9 16" id="KW-0067">ATP-binding</keyword>
<keyword evidence="6 16" id="KW-0812">Transmembrane</keyword>
<dbReference type="InterPro" id="IPR023298">
    <property type="entry name" value="ATPase_P-typ_TM_dom_sf"/>
</dbReference>
<evidence type="ECO:0000256" key="14">
    <source>
        <dbReference type="ARBA" id="ARBA00023065"/>
    </source>
</evidence>
<reference evidence="19" key="1">
    <citation type="submission" date="2011-07" db="EMBL/GenBank/DDBJ databases">
        <title>Complete genome sequence of Acetobacterium woodii.</title>
        <authorList>
            <person name="Poehlein A."/>
            <person name="Schmidt S."/>
            <person name="Kaster A.-K."/>
            <person name="Goenrich M."/>
            <person name="Vollmers J."/>
            <person name="Thuermer A."/>
            <person name="Gottschalk G."/>
            <person name="Thauer R.K."/>
            <person name="Daniel R."/>
            <person name="Mueller V."/>
        </authorList>
    </citation>
    <scope>NUCLEOTIDE SEQUENCE [LARGE SCALE GENOMIC DNA]</scope>
    <source>
        <strain evidence="19">ATCC 29683 / DSM 1030 / JCM 2381 / KCTC 1655 / WB1</strain>
    </source>
</reference>
<dbReference type="OrthoDB" id="9813266at2"/>
<evidence type="ECO:0000256" key="4">
    <source>
        <dbReference type="ARBA" id="ARBA00022538"/>
    </source>
</evidence>
<keyword evidence="18" id="KW-0378">Hydrolase</keyword>
<dbReference type="NCBIfam" id="TIGR01497">
    <property type="entry name" value="kdpB"/>
    <property type="match status" value="1"/>
</dbReference>
<feature type="binding site" evidence="16">
    <location>
        <position position="356"/>
    </location>
    <ligand>
        <name>ATP</name>
        <dbReference type="ChEBI" id="CHEBI:30616"/>
    </ligand>
</feature>
<keyword evidence="11 16" id="KW-0630">Potassium</keyword>
<keyword evidence="2 16" id="KW-0813">Transport</keyword>
<keyword evidence="13 16" id="KW-1133">Transmembrane helix</keyword>
<evidence type="ECO:0000313" key="19">
    <source>
        <dbReference type="Proteomes" id="UP000007177"/>
    </source>
</evidence>
<feature type="transmembrane region" description="Helical" evidence="16">
    <location>
        <begin position="220"/>
        <end position="242"/>
    </location>
</feature>
<dbReference type="PANTHER" id="PTHR43743:SF1">
    <property type="entry name" value="POTASSIUM-TRANSPORTING ATPASE ATP-BINDING SUBUNIT"/>
    <property type="match status" value="1"/>
</dbReference>
<keyword evidence="10 16" id="KW-0460">Magnesium</keyword>
<dbReference type="NCBIfam" id="TIGR01494">
    <property type="entry name" value="ATPase_P-type"/>
    <property type="match status" value="2"/>
</dbReference>
<dbReference type="GO" id="GO:0005886">
    <property type="term" value="C:plasma membrane"/>
    <property type="evidence" value="ECO:0007669"/>
    <property type="project" value="UniProtKB-SubCell"/>
</dbReference>
<feature type="transmembrane region" description="Helical" evidence="16">
    <location>
        <begin position="36"/>
        <end position="55"/>
    </location>
</feature>
<dbReference type="Gene3D" id="3.40.50.1000">
    <property type="entry name" value="HAD superfamily/HAD-like"/>
    <property type="match status" value="1"/>
</dbReference>
<dbReference type="GO" id="GO:0008556">
    <property type="term" value="F:P-type potassium transmembrane transporter activity"/>
    <property type="evidence" value="ECO:0007669"/>
    <property type="project" value="UniProtKB-UniRule"/>
</dbReference>
<feature type="transmembrane region" description="Helical" evidence="16">
    <location>
        <begin position="624"/>
        <end position="644"/>
    </location>
</feature>
<reference evidence="18 19" key="2">
    <citation type="journal article" date="2012" name="PLoS ONE">
        <title>An ancient pathway combining carbon dioxide fixation with the generation and utilization of a sodium ion gradient for ATP synthesis.</title>
        <authorList>
            <person name="Poehlein A."/>
            <person name="Schmidt S."/>
            <person name="Kaster A.K."/>
            <person name="Goenrich M."/>
            <person name="Vollmers J."/>
            <person name="Thurmer A."/>
            <person name="Bertsch J."/>
            <person name="Schuchmann K."/>
            <person name="Voigt B."/>
            <person name="Hecker M."/>
            <person name="Daniel R."/>
            <person name="Thauer R.K."/>
            <person name="Gottschalk G."/>
            <person name="Muller V."/>
        </authorList>
    </citation>
    <scope>NUCLEOTIDE SEQUENCE [LARGE SCALE GENOMIC DNA]</scope>
    <source>
        <strain evidence="19">ATCC 29683 / DSM 1030 / JCM 2381 / KCTC 1655 / WB1</strain>
    </source>
</reference>
<dbReference type="InterPro" id="IPR023214">
    <property type="entry name" value="HAD_sf"/>
</dbReference>
<dbReference type="GO" id="GO:0016887">
    <property type="term" value="F:ATP hydrolysis activity"/>
    <property type="evidence" value="ECO:0007669"/>
    <property type="project" value="InterPro"/>
</dbReference>
<evidence type="ECO:0000256" key="16">
    <source>
        <dbReference type="HAMAP-Rule" id="MF_00285"/>
    </source>
</evidence>
<feature type="transmembrane region" description="Helical" evidence="16">
    <location>
        <begin position="254"/>
        <end position="279"/>
    </location>
</feature>
<evidence type="ECO:0000256" key="6">
    <source>
        <dbReference type="ARBA" id="ARBA00022692"/>
    </source>
</evidence>
<comment type="function">
    <text evidence="16">Part of the high-affinity ATP-driven potassium transport (or Kdp) system, which catalyzes the hydrolysis of ATP coupled with the electrogenic transport of potassium into the cytoplasm. This subunit is responsible for energy coupling to the transport system and for the release of the potassium ions to the cytoplasm.</text>
</comment>
<dbReference type="Gene3D" id="3.40.1110.10">
    <property type="entry name" value="Calcium-transporting ATPase, cytoplasmic domain N"/>
    <property type="match status" value="1"/>
</dbReference>
<dbReference type="EC" id="7.2.2.6" evidence="16"/>
<protein>
    <recommendedName>
        <fullName evidence="16">Potassium-transporting ATPase ATP-binding subunit</fullName>
        <ecNumber evidence="16">7.2.2.6</ecNumber>
    </recommendedName>
    <alternativeName>
        <fullName evidence="16">ATP phosphohydrolase [potassium-transporting] B chain</fullName>
    </alternativeName>
    <alternativeName>
        <fullName evidence="16">Potassium-binding and translocating subunit B</fullName>
    </alternativeName>
    <alternativeName>
        <fullName evidence="16">Potassium-translocating ATPase B chain</fullName>
    </alternativeName>
</protein>
<evidence type="ECO:0000256" key="3">
    <source>
        <dbReference type="ARBA" id="ARBA00022475"/>
    </source>
</evidence>
<evidence type="ECO:0000313" key="18">
    <source>
        <dbReference type="EMBL" id="AFA47361.1"/>
    </source>
</evidence>
<evidence type="ECO:0000256" key="13">
    <source>
        <dbReference type="ARBA" id="ARBA00022989"/>
    </source>
</evidence>
<dbReference type="HOGENOM" id="CLU_025728_2_0_9"/>
<dbReference type="HAMAP" id="MF_00285">
    <property type="entry name" value="KdpB"/>
    <property type="match status" value="1"/>
</dbReference>
<evidence type="ECO:0000256" key="2">
    <source>
        <dbReference type="ARBA" id="ARBA00022448"/>
    </source>
</evidence>
<dbReference type="EMBL" id="CP002987">
    <property type="protein sequence ID" value="AFA47361.1"/>
    <property type="molecule type" value="Genomic_DNA"/>
</dbReference>
<dbReference type="InterPro" id="IPR006391">
    <property type="entry name" value="P-type_ATPase_bsu_IA"/>
</dbReference>
<dbReference type="Gene3D" id="2.70.150.10">
    <property type="entry name" value="Calcium-transporting ATPase, cytoplasmic transduction domain A"/>
    <property type="match status" value="1"/>
</dbReference>
<dbReference type="SUPFAM" id="SSF81665">
    <property type="entry name" value="Calcium ATPase, transmembrane domain M"/>
    <property type="match status" value="1"/>
</dbReference>
<evidence type="ECO:0000256" key="10">
    <source>
        <dbReference type="ARBA" id="ARBA00022842"/>
    </source>
</evidence>
<feature type="domain" description="P-type ATPase A" evidence="17">
    <location>
        <begin position="120"/>
        <end position="208"/>
    </location>
</feature>
<evidence type="ECO:0000256" key="12">
    <source>
        <dbReference type="ARBA" id="ARBA00022967"/>
    </source>
</evidence>
<feature type="binding site" evidence="16">
    <location>
        <position position="530"/>
    </location>
    <ligand>
        <name>Mg(2+)</name>
        <dbReference type="ChEBI" id="CHEBI:18420"/>
    </ligand>
</feature>
<dbReference type="Pfam" id="PF00122">
    <property type="entry name" value="E1-E2_ATPase"/>
    <property type="match status" value="1"/>
</dbReference>
<dbReference type="GO" id="GO:0000287">
    <property type="term" value="F:magnesium ion binding"/>
    <property type="evidence" value="ECO:0007669"/>
    <property type="project" value="UniProtKB-UniRule"/>
</dbReference>
<accession>H6LIZ8</accession>
<evidence type="ECO:0000256" key="1">
    <source>
        <dbReference type="ARBA" id="ARBA00004141"/>
    </source>
</evidence>
<gene>
    <name evidence="16 18" type="primary">kdpB</name>
    <name evidence="18" type="ordered locus">Awo_c05620</name>
</gene>
<dbReference type="eggNOG" id="COG2216">
    <property type="taxonomic scope" value="Bacteria"/>
</dbReference>
<feature type="transmembrane region" description="Helical" evidence="16">
    <location>
        <begin position="67"/>
        <end position="88"/>
    </location>
</feature>
<proteinExistence type="inferred from homology"/>
<dbReference type="FunFam" id="3.40.1110.10:FF:000007">
    <property type="entry name" value="Potassium-transporting ATPase ATP-binding subunit"/>
    <property type="match status" value="1"/>
</dbReference>
<feature type="binding site" evidence="16">
    <location>
        <position position="403"/>
    </location>
    <ligand>
        <name>ATP</name>
        <dbReference type="ChEBI" id="CHEBI:30616"/>
    </ligand>
</feature>
<organism evidence="18 19">
    <name type="scientific">Acetobacterium woodii (strain ATCC 29683 / DSM 1030 / JCM 2381 / KCTC 1655 / WB1)</name>
    <dbReference type="NCBI Taxonomy" id="931626"/>
    <lineage>
        <taxon>Bacteria</taxon>
        <taxon>Bacillati</taxon>
        <taxon>Bacillota</taxon>
        <taxon>Clostridia</taxon>
        <taxon>Eubacteriales</taxon>
        <taxon>Eubacteriaceae</taxon>
        <taxon>Acetobacterium</taxon>
    </lineage>
</organism>
<feature type="transmembrane region" description="Helical" evidence="16">
    <location>
        <begin position="664"/>
        <end position="689"/>
    </location>
</feature>
<comment type="subcellular location">
    <subcellularLocation>
        <location evidence="16">Cell membrane</location>
        <topology evidence="16">Multi-pass membrane protein</topology>
    </subcellularLocation>
    <subcellularLocation>
        <location evidence="1">Membrane</location>
        <topology evidence="1">Multi-pass membrane protein</topology>
    </subcellularLocation>
</comment>
<feature type="binding site" evidence="16">
    <location>
        <position position="352"/>
    </location>
    <ligand>
        <name>ATP</name>
        <dbReference type="ChEBI" id="CHEBI:30616"/>
    </ligand>
</feature>
<dbReference type="SUPFAM" id="SSF81660">
    <property type="entry name" value="Metal cation-transporting ATPase, ATP-binding domain N"/>
    <property type="match status" value="1"/>
</dbReference>
<keyword evidence="15 16" id="KW-0472">Membrane</keyword>
<keyword evidence="12 16" id="KW-1278">Translocase</keyword>
<keyword evidence="4 16" id="KW-0633">Potassium transport</keyword>
<evidence type="ECO:0000256" key="15">
    <source>
        <dbReference type="ARBA" id="ARBA00023136"/>
    </source>
</evidence>
<dbReference type="PANTHER" id="PTHR43743">
    <property type="entry name" value="POTASSIUM-TRANSPORTING ATPASE ATP-BINDING SUBUNIT"/>
    <property type="match status" value="1"/>
</dbReference>
<dbReference type="InterPro" id="IPR023299">
    <property type="entry name" value="ATPase_P-typ_cyto_dom_N"/>
</dbReference>
<comment type="similarity">
    <text evidence="16">Belongs to the cation transport ATPase (P-type) (TC 3.A.3) family. Type IA subfamily.</text>
</comment>
<dbReference type="RefSeq" id="WP_014354964.1">
    <property type="nucleotide sequence ID" value="NC_016894.1"/>
</dbReference>
<dbReference type="Pfam" id="PF00702">
    <property type="entry name" value="Hydrolase"/>
    <property type="match status" value="1"/>
</dbReference>
<evidence type="ECO:0000256" key="7">
    <source>
        <dbReference type="ARBA" id="ARBA00022723"/>
    </source>
</evidence>
<dbReference type="InterPro" id="IPR008250">
    <property type="entry name" value="ATPase_P-typ_transduc_dom_A_sf"/>
</dbReference>
<keyword evidence="5 16" id="KW-0597">Phosphoprotein</keyword>
<name>H6LIZ8_ACEWD</name>
<keyword evidence="3 16" id="KW-1003">Cell membrane</keyword>
<dbReference type="STRING" id="931626.Awo_c05620"/>
<comment type="caution">
    <text evidence="16">Lacks conserved residue(s) required for the propagation of feature annotation.</text>
</comment>
<feature type="transmembrane region" description="Helical" evidence="16">
    <location>
        <begin position="581"/>
        <end position="604"/>
    </location>
</feature>
<keyword evidence="14 16" id="KW-0406">Ion transport</keyword>
<dbReference type="PRINTS" id="PR00119">
    <property type="entry name" value="CATATPASE"/>
</dbReference>
<dbReference type="GO" id="GO:0005524">
    <property type="term" value="F:ATP binding"/>
    <property type="evidence" value="ECO:0007669"/>
    <property type="project" value="UniProtKB-UniRule"/>
</dbReference>
<dbReference type="SUPFAM" id="SSF56784">
    <property type="entry name" value="HAD-like"/>
    <property type="match status" value="1"/>
</dbReference>
<dbReference type="Proteomes" id="UP000007177">
    <property type="component" value="Chromosome"/>
</dbReference>
<comment type="catalytic activity">
    <reaction evidence="16">
        <text>K(+)(out) + ATP + H2O = K(+)(in) + ADP + phosphate + H(+)</text>
        <dbReference type="Rhea" id="RHEA:16777"/>
        <dbReference type="ChEBI" id="CHEBI:15377"/>
        <dbReference type="ChEBI" id="CHEBI:15378"/>
        <dbReference type="ChEBI" id="CHEBI:29103"/>
        <dbReference type="ChEBI" id="CHEBI:30616"/>
        <dbReference type="ChEBI" id="CHEBI:43474"/>
        <dbReference type="ChEBI" id="CHEBI:456216"/>
        <dbReference type="EC" id="7.2.2.6"/>
    </reaction>
</comment>
<dbReference type="KEGG" id="awo:Awo_c05620"/>
<evidence type="ECO:0000256" key="8">
    <source>
        <dbReference type="ARBA" id="ARBA00022741"/>
    </source>
</evidence>
<dbReference type="InterPro" id="IPR036412">
    <property type="entry name" value="HAD-like_sf"/>
</dbReference>
<sequence>MELIDVENNESKKNILIAAIRQSFIKLSPRRQLKNPVIFVVFSGAIMTTTLYGLSFVQIKSEGANDILIITLILWLTVLFANFVEAIAEGRGRAQTDSLRRTRKDVKVRKLNDWSDLALYTEVKLNRLKKGDLVYVKSGELIPLDGNVIEGTALVDESAITGEAAPVLRESREGYRAVSGGSKLLSDWLVIQVTVENSERFWDKMIMLARESARKKTPNAFAVQIFLMTLTIIFLVVGVILLPSSYFFGEQAGTGAAISLTYVIALLVCLAPTTMGALLSPMGIAGMNRLQQVNVLAKSGSAIEAAGNVDVLLLDKTGIITRGNRQASVFIPITGVTEKELAVASQLASLADETAEGRSIVVLAKERFDLRERDMKALGASCVALTEKAPISGINYRGNELRKGAAEAIKAFVLGNGGNYPQECHEIAQKVANDGGIPLVVAKNKRVLGVIYLKDVGENEIKERFEDLRQMGVKTIMITSDNPMTAAAIAAEAGVDDFLAGATPDTKLALIRNYQAQGQQVAVSGNETKDISALIQADVAVAMNTSATAVKEAGNMIDLDSNPTKLIEIVRIGKQLLMTRGALTTFSVANDLAEYFALIPVLFYNIYQPLARLNILGLTSVKNAILVVLSYNVLLIIAMIPLVLKGGKDQGRVTAKWFEKNRLIDGLGGLLTPFVAIKLLNMLLTALGLE</sequence>
<keyword evidence="19" id="KW-1185">Reference proteome</keyword>
<keyword evidence="7 16" id="KW-0479">Metal-binding</keyword>
<evidence type="ECO:0000259" key="17">
    <source>
        <dbReference type="Pfam" id="PF00122"/>
    </source>
</evidence>
<evidence type="ECO:0000256" key="11">
    <source>
        <dbReference type="ARBA" id="ARBA00022958"/>
    </source>
</evidence>
<evidence type="ECO:0000256" key="9">
    <source>
        <dbReference type="ARBA" id="ARBA00022840"/>
    </source>
</evidence>
<dbReference type="InterPro" id="IPR059000">
    <property type="entry name" value="ATPase_P-type_domA"/>
</dbReference>
<dbReference type="AlphaFoldDB" id="H6LIZ8"/>
<comment type="subunit">
    <text evidence="16">The system is composed of three essential subunits: KdpA, KdpB and KdpC.</text>
</comment>
<keyword evidence="8 16" id="KW-0547">Nucleotide-binding</keyword>
<dbReference type="InterPro" id="IPR001757">
    <property type="entry name" value="P_typ_ATPase"/>
</dbReference>